<protein>
    <submittedName>
        <fullName evidence="2">Uncharacterized protein</fullName>
    </submittedName>
</protein>
<dbReference type="AlphaFoldDB" id="A0A8H3MAS1"/>
<feature type="compositionally biased region" description="Basic and acidic residues" evidence="1">
    <location>
        <begin position="1"/>
        <end position="20"/>
    </location>
</feature>
<name>A0A8H3MAS1_9GLOM</name>
<sequence>MQESSDARRIGERGAGDDARSFMATSSSYDSLTKGRQGGAETLGGLLKRKSTFNSTLFMRVTSWVMIALRREGLNPRGKKSHTACANYSEWETRRNHVAWEDEGQQLYSTVIVENTEKLVCFWSLNDDWSCYEIQMDQCL</sequence>
<comment type="caution">
    <text evidence="2">The sequence shown here is derived from an EMBL/GenBank/DDBJ whole genome shotgun (WGS) entry which is preliminary data.</text>
</comment>
<feature type="region of interest" description="Disordered" evidence="1">
    <location>
        <begin position="1"/>
        <end position="21"/>
    </location>
</feature>
<organism evidence="2 3">
    <name type="scientific">Rhizophagus clarus</name>
    <dbReference type="NCBI Taxonomy" id="94130"/>
    <lineage>
        <taxon>Eukaryota</taxon>
        <taxon>Fungi</taxon>
        <taxon>Fungi incertae sedis</taxon>
        <taxon>Mucoromycota</taxon>
        <taxon>Glomeromycotina</taxon>
        <taxon>Glomeromycetes</taxon>
        <taxon>Glomerales</taxon>
        <taxon>Glomeraceae</taxon>
        <taxon>Rhizophagus</taxon>
    </lineage>
</organism>
<evidence type="ECO:0000256" key="1">
    <source>
        <dbReference type="SAM" id="MobiDB-lite"/>
    </source>
</evidence>
<evidence type="ECO:0000313" key="2">
    <source>
        <dbReference type="EMBL" id="GET01216.1"/>
    </source>
</evidence>
<reference evidence="2" key="1">
    <citation type="submission" date="2019-10" db="EMBL/GenBank/DDBJ databases">
        <title>Conservation and host-specific expression of non-tandemly repeated heterogenous ribosome RNA gene in arbuscular mycorrhizal fungi.</title>
        <authorList>
            <person name="Maeda T."/>
            <person name="Kobayashi Y."/>
            <person name="Nakagawa T."/>
            <person name="Ezawa T."/>
            <person name="Yamaguchi K."/>
            <person name="Bino T."/>
            <person name="Nishimoto Y."/>
            <person name="Shigenobu S."/>
            <person name="Kawaguchi M."/>
        </authorList>
    </citation>
    <scope>NUCLEOTIDE SEQUENCE</scope>
    <source>
        <strain evidence="2">HR1</strain>
    </source>
</reference>
<proteinExistence type="predicted"/>
<evidence type="ECO:0000313" key="3">
    <source>
        <dbReference type="Proteomes" id="UP000615446"/>
    </source>
</evidence>
<dbReference type="Proteomes" id="UP000615446">
    <property type="component" value="Unassembled WGS sequence"/>
</dbReference>
<accession>A0A8H3MAS1</accession>
<dbReference type="EMBL" id="BLAL01000297">
    <property type="protein sequence ID" value="GET01216.1"/>
    <property type="molecule type" value="Genomic_DNA"/>
</dbReference>
<gene>
    <name evidence="2" type="ORF">RCL2_002763600</name>
</gene>